<dbReference type="EMBL" id="JADGJQ010000020">
    <property type="protein sequence ID" value="KAJ3179566.1"/>
    <property type="molecule type" value="Genomic_DNA"/>
</dbReference>
<keyword evidence="1" id="KW-1133">Transmembrane helix</keyword>
<protein>
    <recommendedName>
        <fullName evidence="2">AB hydrolase-1 domain-containing protein</fullName>
    </recommendedName>
</protein>
<keyword evidence="1" id="KW-0472">Membrane</keyword>
<accession>A0AAD5XRU5</accession>
<gene>
    <name evidence="3" type="ORF">HDU87_002772</name>
</gene>
<dbReference type="Proteomes" id="UP001212152">
    <property type="component" value="Unassembled WGS sequence"/>
</dbReference>
<evidence type="ECO:0000313" key="4">
    <source>
        <dbReference type="Proteomes" id="UP001212152"/>
    </source>
</evidence>
<feature type="domain" description="AB hydrolase-1" evidence="2">
    <location>
        <begin position="135"/>
        <end position="370"/>
    </location>
</feature>
<dbReference type="PANTHER" id="PTHR12277">
    <property type="entry name" value="ALPHA/BETA HYDROLASE DOMAIN-CONTAINING PROTEIN"/>
    <property type="match status" value="1"/>
</dbReference>
<organism evidence="3 4">
    <name type="scientific">Geranomyces variabilis</name>
    <dbReference type="NCBI Taxonomy" id="109894"/>
    <lineage>
        <taxon>Eukaryota</taxon>
        <taxon>Fungi</taxon>
        <taxon>Fungi incertae sedis</taxon>
        <taxon>Chytridiomycota</taxon>
        <taxon>Chytridiomycota incertae sedis</taxon>
        <taxon>Chytridiomycetes</taxon>
        <taxon>Spizellomycetales</taxon>
        <taxon>Powellomycetaceae</taxon>
        <taxon>Geranomyces</taxon>
    </lineage>
</organism>
<evidence type="ECO:0000256" key="1">
    <source>
        <dbReference type="SAM" id="Phobius"/>
    </source>
</evidence>
<reference evidence="3" key="1">
    <citation type="submission" date="2020-05" db="EMBL/GenBank/DDBJ databases">
        <title>Phylogenomic resolution of chytrid fungi.</title>
        <authorList>
            <person name="Stajich J.E."/>
            <person name="Amses K."/>
            <person name="Simmons R."/>
            <person name="Seto K."/>
            <person name="Myers J."/>
            <person name="Bonds A."/>
            <person name="Quandt C.A."/>
            <person name="Barry K."/>
            <person name="Liu P."/>
            <person name="Grigoriev I."/>
            <person name="Longcore J.E."/>
            <person name="James T.Y."/>
        </authorList>
    </citation>
    <scope>NUCLEOTIDE SEQUENCE</scope>
    <source>
        <strain evidence="3">JEL0379</strain>
    </source>
</reference>
<dbReference type="AlphaFoldDB" id="A0AAD5XRU5"/>
<dbReference type="PANTHER" id="PTHR12277:SF81">
    <property type="entry name" value="PROTEIN ABHD13"/>
    <property type="match status" value="1"/>
</dbReference>
<evidence type="ECO:0000313" key="3">
    <source>
        <dbReference type="EMBL" id="KAJ3179566.1"/>
    </source>
</evidence>
<keyword evidence="4" id="KW-1185">Reference proteome</keyword>
<feature type="transmembrane region" description="Helical" evidence="1">
    <location>
        <begin position="20"/>
        <end position="39"/>
    </location>
</feature>
<dbReference type="InterPro" id="IPR000073">
    <property type="entry name" value="AB_hydrolase_1"/>
</dbReference>
<sequence length="390" mass="42802">MTRVKKSQSSCTGRLARGAVYAVAVYLTFVATLVSFPTLQPPLVYINWIRYPFGVDWTGPEGGAGYLGFAHDTVRTVRITTSDNVTLGAWHILPKQPAAVAYARTAKQDSEEPTARNARFDAQLADADRVFLYFHGNAGNRAHRHRVDFYKMLQGIGARSHVVAIDYRGFGDSDRVSPTEAGVQRDAIAAWDWVIARGVQPAKVVVVGHSLGTGVASFLVNHLSTARNTTGAGLLVLAAYVTMADAALGYPMLPLLWPFKHHPQLAAKARSLVAERWDSEVNLSGATSWPVLFLHGAQDFEIPSWHARRLFRAVVGARLGREVGQDSWVAEGELQDSAVEIKQFAGNEAALYQSKEKTPVWFLEVEEAGHNTLADFEIVRTCISAWQGFI</sequence>
<dbReference type="InterPro" id="IPR029058">
    <property type="entry name" value="AB_hydrolase_fold"/>
</dbReference>
<dbReference type="Pfam" id="PF12697">
    <property type="entry name" value="Abhydrolase_6"/>
    <property type="match status" value="1"/>
</dbReference>
<proteinExistence type="predicted"/>
<dbReference type="Gene3D" id="3.40.50.1820">
    <property type="entry name" value="alpha/beta hydrolase"/>
    <property type="match status" value="1"/>
</dbReference>
<evidence type="ECO:0000259" key="2">
    <source>
        <dbReference type="Pfam" id="PF12697"/>
    </source>
</evidence>
<dbReference type="SUPFAM" id="SSF53474">
    <property type="entry name" value="alpha/beta-Hydrolases"/>
    <property type="match status" value="1"/>
</dbReference>
<name>A0AAD5XRU5_9FUNG</name>
<comment type="caution">
    <text evidence="3">The sequence shown here is derived from an EMBL/GenBank/DDBJ whole genome shotgun (WGS) entry which is preliminary data.</text>
</comment>
<keyword evidence="1" id="KW-0812">Transmembrane</keyword>